<sequence>MMDILQLEGVSKHFGSLQVLREVTFSVPEGSIFGLIGKNGAGKTTLMKLVLGFLRADAGEIRVCGEPVRYGNARTNRLIGYLPDVPAFYGYMTPVEYLRFCGQIAGMPPARIREHSKELLELVGLGSVNRKIRGFSRGMKQRLGIAQALLGEPHLLICDEPTSALDPVGRKEILDILSLAGKQTAVLFSTHVLSDVERICDRIAVLDDGKIALQGPLEEIRGCHRQDAVRIQLFDAPPDGFFDLFRQMPFVSAVSAEEDTVTLRLADAKQDGANVLNFLLREQLPILKYEVLEPTLEDVFMEAVQ</sequence>
<organism evidence="6 7">
    <name type="scientific">Ethanoligenens harbinense (strain DSM 18485 / JCM 12961 / CGMCC 1.5033 / YUAN-3)</name>
    <dbReference type="NCBI Taxonomy" id="663278"/>
    <lineage>
        <taxon>Bacteria</taxon>
        <taxon>Bacillati</taxon>
        <taxon>Bacillota</taxon>
        <taxon>Clostridia</taxon>
        <taxon>Eubacteriales</taxon>
        <taxon>Oscillospiraceae</taxon>
        <taxon>Ethanoligenens</taxon>
    </lineage>
</organism>
<proteinExistence type="inferred from homology"/>
<dbReference type="InterPro" id="IPR025302">
    <property type="entry name" value="DrrA1/2-like_C"/>
</dbReference>
<evidence type="ECO:0000256" key="4">
    <source>
        <dbReference type="ARBA" id="ARBA00022840"/>
    </source>
</evidence>
<dbReference type="PANTHER" id="PTHR43335:SF4">
    <property type="entry name" value="ABC TRANSPORTER, ATP-BINDING PROTEIN"/>
    <property type="match status" value="1"/>
</dbReference>
<dbReference type="PANTHER" id="PTHR43335">
    <property type="entry name" value="ABC TRANSPORTER, ATP-BINDING PROTEIN"/>
    <property type="match status" value="1"/>
</dbReference>
<dbReference type="InterPro" id="IPR003593">
    <property type="entry name" value="AAA+_ATPase"/>
</dbReference>
<dbReference type="KEGG" id="eha:Ethha_1361"/>
<dbReference type="GO" id="GO:0016887">
    <property type="term" value="F:ATP hydrolysis activity"/>
    <property type="evidence" value="ECO:0007669"/>
    <property type="project" value="InterPro"/>
</dbReference>
<feature type="domain" description="ABC transporter" evidence="5">
    <location>
        <begin position="5"/>
        <end position="233"/>
    </location>
</feature>
<name>E6U6D2_ETHHY</name>
<dbReference type="SUPFAM" id="SSF52540">
    <property type="entry name" value="P-loop containing nucleoside triphosphate hydrolases"/>
    <property type="match status" value="1"/>
</dbReference>
<dbReference type="CDD" id="cd03230">
    <property type="entry name" value="ABC_DR_subfamily_A"/>
    <property type="match status" value="1"/>
</dbReference>
<dbReference type="Pfam" id="PF00005">
    <property type="entry name" value="ABC_tran"/>
    <property type="match status" value="1"/>
</dbReference>
<evidence type="ECO:0000259" key="5">
    <source>
        <dbReference type="PROSITE" id="PS50893"/>
    </source>
</evidence>
<keyword evidence="3" id="KW-0547">Nucleotide-binding</keyword>
<dbReference type="Proteomes" id="UP000001551">
    <property type="component" value="Chromosome"/>
</dbReference>
<evidence type="ECO:0000313" key="7">
    <source>
        <dbReference type="Proteomes" id="UP000001551"/>
    </source>
</evidence>
<evidence type="ECO:0000256" key="1">
    <source>
        <dbReference type="ARBA" id="ARBA00005417"/>
    </source>
</evidence>
<reference evidence="6 7" key="1">
    <citation type="submission" date="2010-12" db="EMBL/GenBank/DDBJ databases">
        <title>Complete sequence of Ethanoligenens harbinense YUAN-3.</title>
        <authorList>
            <person name="Lucas S."/>
            <person name="Copeland A."/>
            <person name="Lapidus A."/>
            <person name="Cheng J.-F."/>
            <person name="Bruce D."/>
            <person name="Goodwin L."/>
            <person name="Pitluck S."/>
            <person name="Chertkov O."/>
            <person name="Misra M."/>
            <person name="Detter J.C."/>
            <person name="Han C."/>
            <person name="Tapia R."/>
            <person name="Land M."/>
            <person name="Hauser L."/>
            <person name="Jeffries C."/>
            <person name="Kyrpides N."/>
            <person name="Ivanova N."/>
            <person name="Mikhailova N."/>
            <person name="Wang A."/>
            <person name="Mouttaki H."/>
            <person name="He Z."/>
            <person name="Zhou J."/>
            <person name="Hemme C.L."/>
            <person name="Woyke T."/>
        </authorList>
    </citation>
    <scope>NUCLEOTIDE SEQUENCE [LARGE SCALE GENOMIC DNA]</scope>
    <source>
        <strain evidence="7">DSM 18485 / JCM 12961 / CGMCC 1.5033 / YUAN-3</strain>
    </source>
</reference>
<accession>E6U6D2</accession>
<keyword evidence="7" id="KW-1185">Reference proteome</keyword>
<evidence type="ECO:0000256" key="3">
    <source>
        <dbReference type="ARBA" id="ARBA00022741"/>
    </source>
</evidence>
<evidence type="ECO:0000256" key="2">
    <source>
        <dbReference type="ARBA" id="ARBA00022448"/>
    </source>
</evidence>
<dbReference type="GO" id="GO:0005524">
    <property type="term" value="F:ATP binding"/>
    <property type="evidence" value="ECO:0007669"/>
    <property type="project" value="UniProtKB-KW"/>
</dbReference>
<dbReference type="InterPro" id="IPR003439">
    <property type="entry name" value="ABC_transporter-like_ATP-bd"/>
</dbReference>
<keyword evidence="4" id="KW-0067">ATP-binding</keyword>
<dbReference type="Gene3D" id="3.40.50.300">
    <property type="entry name" value="P-loop containing nucleotide triphosphate hydrolases"/>
    <property type="match status" value="1"/>
</dbReference>
<dbReference type="AlphaFoldDB" id="E6U6D2"/>
<dbReference type="PROSITE" id="PS50893">
    <property type="entry name" value="ABC_TRANSPORTER_2"/>
    <property type="match status" value="1"/>
</dbReference>
<keyword evidence="2" id="KW-0813">Transport</keyword>
<dbReference type="InterPro" id="IPR027417">
    <property type="entry name" value="P-loop_NTPase"/>
</dbReference>
<protein>
    <submittedName>
        <fullName evidence="6">ABC transporter related protein</fullName>
    </submittedName>
</protein>
<dbReference type="STRING" id="663278.Ethha_1361"/>
<gene>
    <name evidence="6" type="ordered locus">Ethha_1361</name>
</gene>
<dbReference type="HOGENOM" id="CLU_000604_1_2_9"/>
<dbReference type="Pfam" id="PF13732">
    <property type="entry name" value="DrrA1-3_C"/>
    <property type="match status" value="1"/>
</dbReference>
<dbReference type="EMBL" id="CP002400">
    <property type="protein sequence ID" value="ADU26899.1"/>
    <property type="molecule type" value="Genomic_DNA"/>
</dbReference>
<evidence type="ECO:0000313" key="6">
    <source>
        <dbReference type="EMBL" id="ADU26899.1"/>
    </source>
</evidence>
<dbReference type="eggNOG" id="COG1131">
    <property type="taxonomic scope" value="Bacteria"/>
</dbReference>
<comment type="similarity">
    <text evidence="1">Belongs to the ABC transporter superfamily.</text>
</comment>
<dbReference type="SMART" id="SM00382">
    <property type="entry name" value="AAA"/>
    <property type="match status" value="1"/>
</dbReference>